<reference evidence="5" key="1">
    <citation type="submission" date="2023-01" db="EMBL/GenBank/DDBJ databases">
        <title>Whole genome sequence of Paucibacter sp. S2-9 isolated from pond sediment.</title>
        <authorList>
            <person name="Jung J.Y."/>
        </authorList>
    </citation>
    <scope>NUCLEOTIDE SEQUENCE</scope>
    <source>
        <strain evidence="5">S2-9</strain>
    </source>
</reference>
<accession>A0AA95NMF6</accession>
<comment type="pathway">
    <text evidence="1 4">Glycan biosynthesis; trehalose biosynthesis.</text>
</comment>
<dbReference type="InterPro" id="IPR003337">
    <property type="entry name" value="Trehalose_PPase"/>
</dbReference>
<dbReference type="InterPro" id="IPR006379">
    <property type="entry name" value="HAD-SF_hydro_IIB"/>
</dbReference>
<dbReference type="Proteomes" id="UP001177769">
    <property type="component" value="Chromosome"/>
</dbReference>
<dbReference type="Pfam" id="PF02358">
    <property type="entry name" value="Trehalose_PPase"/>
    <property type="match status" value="1"/>
</dbReference>
<comment type="similarity">
    <text evidence="2 4">Belongs to the trehalose phosphatase family.</text>
</comment>
<dbReference type="AlphaFoldDB" id="A0AA95NMF6"/>
<evidence type="ECO:0000256" key="1">
    <source>
        <dbReference type="ARBA" id="ARBA00005199"/>
    </source>
</evidence>
<organism evidence="5 6">
    <name type="scientific">Paucibacter sediminis</name>
    <dbReference type="NCBI Taxonomy" id="3019553"/>
    <lineage>
        <taxon>Bacteria</taxon>
        <taxon>Pseudomonadati</taxon>
        <taxon>Pseudomonadota</taxon>
        <taxon>Betaproteobacteria</taxon>
        <taxon>Burkholderiales</taxon>
        <taxon>Sphaerotilaceae</taxon>
        <taxon>Roseateles</taxon>
    </lineage>
</organism>
<keyword evidence="3 4" id="KW-0378">Hydrolase</keyword>
<dbReference type="EC" id="3.1.3.12" evidence="4"/>
<dbReference type="GO" id="GO:0046872">
    <property type="term" value="F:metal ion binding"/>
    <property type="evidence" value="ECO:0007669"/>
    <property type="project" value="UniProtKB-KW"/>
</dbReference>
<evidence type="ECO:0000313" key="5">
    <source>
        <dbReference type="EMBL" id="WIT14116.1"/>
    </source>
</evidence>
<evidence type="ECO:0000313" key="6">
    <source>
        <dbReference type="Proteomes" id="UP001177769"/>
    </source>
</evidence>
<evidence type="ECO:0000256" key="3">
    <source>
        <dbReference type="ARBA" id="ARBA00022801"/>
    </source>
</evidence>
<dbReference type="GO" id="GO:0004805">
    <property type="term" value="F:trehalose-phosphatase activity"/>
    <property type="evidence" value="ECO:0007669"/>
    <property type="project" value="UniProtKB-EC"/>
</dbReference>
<dbReference type="EMBL" id="CP116346">
    <property type="protein sequence ID" value="WIT14116.1"/>
    <property type="molecule type" value="Genomic_DNA"/>
</dbReference>
<comment type="cofactor">
    <cofactor evidence="4">
        <name>Mg(2+)</name>
        <dbReference type="ChEBI" id="CHEBI:18420"/>
    </cofactor>
</comment>
<proteinExistence type="inferred from homology"/>
<dbReference type="InterPro" id="IPR023214">
    <property type="entry name" value="HAD_sf"/>
</dbReference>
<dbReference type="Gene3D" id="3.40.50.1000">
    <property type="entry name" value="HAD superfamily/HAD-like"/>
    <property type="match status" value="1"/>
</dbReference>
<gene>
    <name evidence="5" type="primary">otsB</name>
    <name evidence="5" type="ORF">PFX98_10965</name>
</gene>
<comment type="catalytic activity">
    <reaction evidence="4">
        <text>alpha,alpha-trehalose 6-phosphate + H2O = alpha,alpha-trehalose + phosphate</text>
        <dbReference type="Rhea" id="RHEA:23420"/>
        <dbReference type="ChEBI" id="CHEBI:15377"/>
        <dbReference type="ChEBI" id="CHEBI:16551"/>
        <dbReference type="ChEBI" id="CHEBI:43474"/>
        <dbReference type="ChEBI" id="CHEBI:58429"/>
        <dbReference type="EC" id="3.1.3.12"/>
    </reaction>
</comment>
<dbReference type="InterPro" id="IPR036412">
    <property type="entry name" value="HAD-like_sf"/>
</dbReference>
<dbReference type="NCBIfam" id="TIGR00685">
    <property type="entry name" value="T6PP"/>
    <property type="match status" value="1"/>
</dbReference>
<keyword evidence="4" id="KW-0479">Metal-binding</keyword>
<protein>
    <recommendedName>
        <fullName evidence="4">Trehalose 6-phosphate phosphatase</fullName>
        <ecNumber evidence="4">3.1.3.12</ecNumber>
    </recommendedName>
</protein>
<dbReference type="RefSeq" id="WP_285235239.1">
    <property type="nucleotide sequence ID" value="NZ_CP116346.1"/>
</dbReference>
<dbReference type="PANTHER" id="PTHR43768:SF3">
    <property type="entry name" value="TREHALOSE 6-PHOSPHATE PHOSPHATASE"/>
    <property type="match status" value="1"/>
</dbReference>
<dbReference type="SUPFAM" id="SSF56784">
    <property type="entry name" value="HAD-like"/>
    <property type="match status" value="1"/>
</dbReference>
<dbReference type="GO" id="GO:0005992">
    <property type="term" value="P:trehalose biosynthetic process"/>
    <property type="evidence" value="ECO:0007669"/>
    <property type="project" value="InterPro"/>
</dbReference>
<dbReference type="KEGG" id="pais:PFX98_10965"/>
<keyword evidence="4" id="KW-0460">Magnesium</keyword>
<comment type="function">
    <text evidence="4">Removes the phosphate from trehalose 6-phosphate to produce free trehalose.</text>
</comment>
<sequence length="254" mass="28088">MLHVFSPQGEAHLAVTMCARPLLAFDFDGTLAPIVARPDRARMAPGVAARLSKLSEHLPVAIVTGREIADVRPRLGFEPEFIVGSHGAESEVGSDDAPWRSALQDARVWLQSYRPELQQLGVQMEDKRHSIALHYRLAPDPERASRRLEEILRGASPALHVFGGKRVFNVVAAMAPDKADAVHRLALLAQREAAVFVGDDLNDEPVFERAPPSWLTIKVGRTDPPSRARFYLDSPNEMAMLLDRMIVLLGERSP</sequence>
<dbReference type="PANTHER" id="PTHR43768">
    <property type="entry name" value="TREHALOSE 6-PHOSPHATE PHOSPHATASE"/>
    <property type="match status" value="1"/>
</dbReference>
<evidence type="ECO:0000256" key="2">
    <source>
        <dbReference type="ARBA" id="ARBA00008770"/>
    </source>
</evidence>
<evidence type="ECO:0000256" key="4">
    <source>
        <dbReference type="RuleBase" id="RU361117"/>
    </source>
</evidence>
<name>A0AA95NMF6_9BURK</name>
<dbReference type="NCBIfam" id="TIGR01484">
    <property type="entry name" value="HAD-SF-IIB"/>
    <property type="match status" value="1"/>
</dbReference>
<dbReference type="InterPro" id="IPR044651">
    <property type="entry name" value="OTSB-like"/>
</dbReference>
<dbReference type="Gene3D" id="3.30.70.1020">
    <property type="entry name" value="Trehalose-6-phosphate phosphatase related protein, domain 2"/>
    <property type="match status" value="1"/>
</dbReference>
<keyword evidence="6" id="KW-1185">Reference proteome</keyword>